<comment type="caution">
    <text evidence="1">The sequence shown here is derived from an EMBL/GenBank/DDBJ whole genome shotgun (WGS) entry which is preliminary data.</text>
</comment>
<dbReference type="EMBL" id="BAAAPN010000057">
    <property type="protein sequence ID" value="GAA1766583.1"/>
    <property type="molecule type" value="Genomic_DNA"/>
</dbReference>
<dbReference type="InterPro" id="IPR052939">
    <property type="entry name" value="23S_rRNA_MeTrnsfrase_RlmA"/>
</dbReference>
<protein>
    <submittedName>
        <fullName evidence="1">Uncharacterized protein</fullName>
    </submittedName>
</protein>
<accession>A0ABN2KUK0</accession>
<proteinExistence type="predicted"/>
<evidence type="ECO:0000313" key="2">
    <source>
        <dbReference type="Proteomes" id="UP001501475"/>
    </source>
</evidence>
<dbReference type="PANTHER" id="PTHR43460:SF1">
    <property type="entry name" value="METHYLTRANSFERASE TYPE 11 DOMAIN-CONTAINING PROTEIN"/>
    <property type="match status" value="1"/>
</dbReference>
<sequence>MRPNGADISRVLIDGGTYFAQHVGPRSASELDEFFLGPVPDIRRSRDPRLGAAEAEYHGLEIVNLQTARCRMEFFDVGAVVWILRRCVWWVPDFSVERYHDALARMHAVIERDGVFVAHSTRHLIEARRPAH</sequence>
<keyword evidence="2" id="KW-1185">Reference proteome</keyword>
<dbReference type="Proteomes" id="UP001501475">
    <property type="component" value="Unassembled WGS sequence"/>
</dbReference>
<evidence type="ECO:0000313" key="1">
    <source>
        <dbReference type="EMBL" id="GAA1766583.1"/>
    </source>
</evidence>
<reference evidence="1 2" key="1">
    <citation type="journal article" date="2019" name="Int. J. Syst. Evol. Microbiol.">
        <title>The Global Catalogue of Microorganisms (GCM) 10K type strain sequencing project: providing services to taxonomists for standard genome sequencing and annotation.</title>
        <authorList>
            <consortium name="The Broad Institute Genomics Platform"/>
            <consortium name="The Broad Institute Genome Sequencing Center for Infectious Disease"/>
            <person name="Wu L."/>
            <person name="Ma J."/>
        </authorList>
    </citation>
    <scope>NUCLEOTIDE SEQUENCE [LARGE SCALE GENOMIC DNA]</scope>
    <source>
        <strain evidence="1 2">JCM 15591</strain>
    </source>
</reference>
<dbReference type="PANTHER" id="PTHR43460">
    <property type="entry name" value="METHYLTRANSFERASE"/>
    <property type="match status" value="1"/>
</dbReference>
<organism evidence="1 2">
    <name type="scientific">Nostocoides vanveenii</name>
    <dbReference type="NCBI Taxonomy" id="330835"/>
    <lineage>
        <taxon>Bacteria</taxon>
        <taxon>Bacillati</taxon>
        <taxon>Actinomycetota</taxon>
        <taxon>Actinomycetes</taxon>
        <taxon>Micrococcales</taxon>
        <taxon>Intrasporangiaceae</taxon>
        <taxon>Nostocoides</taxon>
    </lineage>
</organism>
<name>A0ABN2KUK0_9MICO</name>
<gene>
    <name evidence="1" type="ORF">GCM10009810_26750</name>
</gene>